<feature type="binding site" evidence="6">
    <location>
        <begin position="188"/>
        <end position="193"/>
    </location>
    <ligand>
        <name>NAD(+)</name>
        <dbReference type="ChEBI" id="CHEBI:57540"/>
    </ligand>
</feature>
<dbReference type="RefSeq" id="WP_380691340.1">
    <property type="nucleotide sequence ID" value="NZ_JBHRSS010000008.1"/>
</dbReference>
<feature type="binding site" evidence="6">
    <location>
        <position position="177"/>
    </location>
    <ligand>
        <name>NAD(+)</name>
        <dbReference type="ChEBI" id="CHEBI:57540"/>
    </ligand>
</feature>
<keyword evidence="6" id="KW-0547">Nucleotide-binding</keyword>
<dbReference type="Proteomes" id="UP001595462">
    <property type="component" value="Unassembled WGS sequence"/>
</dbReference>
<keyword evidence="2 6" id="KW-0418">Kinase</keyword>
<feature type="binding site" evidence="6">
    <location>
        <begin position="147"/>
        <end position="148"/>
    </location>
    <ligand>
        <name>NAD(+)</name>
        <dbReference type="ChEBI" id="CHEBI:57540"/>
    </ligand>
</feature>
<dbReference type="HAMAP" id="MF_00361">
    <property type="entry name" value="NAD_kinase"/>
    <property type="match status" value="1"/>
</dbReference>
<comment type="caution">
    <text evidence="6">Lacks conserved residue(s) required for the propagation of feature annotation.</text>
</comment>
<evidence type="ECO:0000256" key="5">
    <source>
        <dbReference type="ARBA" id="ARBA00047925"/>
    </source>
</evidence>
<feature type="binding site" evidence="6">
    <location>
        <position position="248"/>
    </location>
    <ligand>
        <name>NAD(+)</name>
        <dbReference type="ChEBI" id="CHEBI:57540"/>
    </ligand>
</feature>
<name>A0ABV7EV66_9GAMM</name>
<evidence type="ECO:0000256" key="6">
    <source>
        <dbReference type="HAMAP-Rule" id="MF_00361"/>
    </source>
</evidence>
<proteinExistence type="inferred from homology"/>
<dbReference type="Pfam" id="PF01513">
    <property type="entry name" value="NAD_kinase"/>
    <property type="match status" value="1"/>
</dbReference>
<evidence type="ECO:0000256" key="1">
    <source>
        <dbReference type="ARBA" id="ARBA00022679"/>
    </source>
</evidence>
<dbReference type="InterPro" id="IPR017437">
    <property type="entry name" value="ATP-NAD_kinase_PpnK-typ_C"/>
</dbReference>
<dbReference type="PANTHER" id="PTHR20275:SF0">
    <property type="entry name" value="NAD KINASE"/>
    <property type="match status" value="1"/>
</dbReference>
<dbReference type="InterPro" id="IPR002504">
    <property type="entry name" value="NADK"/>
</dbReference>
<comment type="similarity">
    <text evidence="6">Belongs to the NAD kinase family.</text>
</comment>
<comment type="subcellular location">
    <subcellularLocation>
        <location evidence="6">Cytoplasm</location>
    </subcellularLocation>
</comment>
<protein>
    <recommendedName>
        <fullName evidence="6">NAD kinase</fullName>
        <ecNumber evidence="6">2.7.1.23</ecNumber>
    </recommendedName>
    <alternativeName>
        <fullName evidence="6">ATP-dependent NAD kinase</fullName>
    </alternativeName>
</protein>
<dbReference type="Gene3D" id="3.40.50.10330">
    <property type="entry name" value="Probable inorganic polyphosphate/atp-NAD kinase, domain 1"/>
    <property type="match status" value="1"/>
</dbReference>
<dbReference type="InterPro" id="IPR016064">
    <property type="entry name" value="NAD/diacylglycerol_kinase_sf"/>
</dbReference>
<comment type="caution">
    <text evidence="7">The sequence shown here is derived from an EMBL/GenBank/DDBJ whole genome shotgun (WGS) entry which is preliminary data.</text>
</comment>
<gene>
    <name evidence="6" type="primary">nadK</name>
    <name evidence="7" type="ORF">ACFOSU_18200</name>
</gene>
<keyword evidence="6" id="KW-0067">ATP-binding</keyword>
<keyword evidence="6" id="KW-0963">Cytoplasm</keyword>
<accession>A0ABV7EV66</accession>
<evidence type="ECO:0000256" key="2">
    <source>
        <dbReference type="ARBA" id="ARBA00022777"/>
    </source>
</evidence>
<feature type="active site" description="Proton acceptor" evidence="6">
    <location>
        <position position="71"/>
    </location>
</feature>
<dbReference type="Gene3D" id="2.60.200.30">
    <property type="entry name" value="Probable inorganic polyphosphate/atp-NAD kinase, domain 2"/>
    <property type="match status" value="1"/>
</dbReference>
<reference evidence="8" key="1">
    <citation type="journal article" date="2019" name="Int. J. Syst. Evol. Microbiol.">
        <title>The Global Catalogue of Microorganisms (GCM) 10K type strain sequencing project: providing services to taxonomists for standard genome sequencing and annotation.</title>
        <authorList>
            <consortium name="The Broad Institute Genomics Platform"/>
            <consortium name="The Broad Institute Genome Sequencing Center for Infectious Disease"/>
            <person name="Wu L."/>
            <person name="Ma J."/>
        </authorList>
    </citation>
    <scope>NUCLEOTIDE SEQUENCE [LARGE SCALE GENOMIC DNA]</scope>
    <source>
        <strain evidence="8">KCTC 52640</strain>
    </source>
</reference>
<sequence length="297" mass="31719">MANEFATIGILAKRDDEGVRRTLNALIADLSARDKTILVDDSHEDIDGAVDHCPRADLGTRCDLIVVVGGDGTLLDAGRSVAATDTPLLGVNLGRLGFMVDVLPADMSATLDDVFAGRYIAESRLMLAARIQRADGHLEKGVFGAINECVIRNQAFARVLDFDTYMNGDFISHHRADGMVVATPTGSTAYALSGGGPVLHPGLNALALVPICPHTLSDRPLIVDANHRIEVHVADSLDGSALFTSDGQVTQALAAGDRVLIERGAHDLQLIHPPGYDYFNILRNKLQWGRGQNTPAV</sequence>
<evidence type="ECO:0000256" key="3">
    <source>
        <dbReference type="ARBA" id="ARBA00022857"/>
    </source>
</evidence>
<keyword evidence="8" id="KW-1185">Reference proteome</keyword>
<keyword evidence="3 6" id="KW-0521">NADP</keyword>
<dbReference type="PANTHER" id="PTHR20275">
    <property type="entry name" value="NAD KINASE"/>
    <property type="match status" value="1"/>
</dbReference>
<keyword evidence="1 6" id="KW-0808">Transferase</keyword>
<dbReference type="NCBIfam" id="NF002306">
    <property type="entry name" value="PRK01231.1"/>
    <property type="match status" value="1"/>
</dbReference>
<dbReference type="SUPFAM" id="SSF111331">
    <property type="entry name" value="NAD kinase/diacylglycerol kinase-like"/>
    <property type="match status" value="1"/>
</dbReference>
<comment type="cofactor">
    <cofactor evidence="6">
        <name>a divalent metal cation</name>
        <dbReference type="ChEBI" id="CHEBI:60240"/>
    </cofactor>
</comment>
<feature type="binding site" evidence="6">
    <location>
        <position position="158"/>
    </location>
    <ligand>
        <name>NAD(+)</name>
        <dbReference type="ChEBI" id="CHEBI:57540"/>
    </ligand>
</feature>
<comment type="function">
    <text evidence="6">Involved in the regulation of the intracellular balance of NAD and NADP, and is a key enzyme in the biosynthesis of NADP. Catalyzes specifically the phosphorylation on 2'-hydroxyl of the adenosine moiety of NAD to yield NADP.</text>
</comment>
<dbReference type="Pfam" id="PF20143">
    <property type="entry name" value="NAD_kinase_C"/>
    <property type="match status" value="1"/>
</dbReference>
<evidence type="ECO:0000313" key="7">
    <source>
        <dbReference type="EMBL" id="MFC3105806.1"/>
    </source>
</evidence>
<organism evidence="7 8">
    <name type="scientific">Salinisphaera aquimarina</name>
    <dbReference type="NCBI Taxonomy" id="2094031"/>
    <lineage>
        <taxon>Bacteria</taxon>
        <taxon>Pseudomonadati</taxon>
        <taxon>Pseudomonadota</taxon>
        <taxon>Gammaproteobacteria</taxon>
        <taxon>Salinisphaerales</taxon>
        <taxon>Salinisphaeraceae</taxon>
        <taxon>Salinisphaera</taxon>
    </lineage>
</organism>
<feature type="binding site" evidence="6">
    <location>
        <position position="175"/>
    </location>
    <ligand>
        <name>NAD(+)</name>
        <dbReference type="ChEBI" id="CHEBI:57540"/>
    </ligand>
</feature>
<evidence type="ECO:0000256" key="4">
    <source>
        <dbReference type="ARBA" id="ARBA00023027"/>
    </source>
</evidence>
<dbReference type="InterPro" id="IPR017438">
    <property type="entry name" value="ATP-NAD_kinase_N"/>
</dbReference>
<dbReference type="EC" id="2.7.1.23" evidence="6"/>
<evidence type="ECO:0000313" key="8">
    <source>
        <dbReference type="Proteomes" id="UP001595462"/>
    </source>
</evidence>
<dbReference type="GO" id="GO:0003951">
    <property type="term" value="F:NAD+ kinase activity"/>
    <property type="evidence" value="ECO:0007669"/>
    <property type="project" value="UniProtKB-EC"/>
</dbReference>
<dbReference type="EMBL" id="JBHRSS010000008">
    <property type="protein sequence ID" value="MFC3105806.1"/>
    <property type="molecule type" value="Genomic_DNA"/>
</dbReference>
<feature type="binding site" evidence="6">
    <location>
        <begin position="71"/>
        <end position="72"/>
    </location>
    <ligand>
        <name>NAD(+)</name>
        <dbReference type="ChEBI" id="CHEBI:57540"/>
    </ligand>
</feature>
<comment type="catalytic activity">
    <reaction evidence="5 6">
        <text>NAD(+) + ATP = ADP + NADP(+) + H(+)</text>
        <dbReference type="Rhea" id="RHEA:18629"/>
        <dbReference type="ChEBI" id="CHEBI:15378"/>
        <dbReference type="ChEBI" id="CHEBI:30616"/>
        <dbReference type="ChEBI" id="CHEBI:57540"/>
        <dbReference type="ChEBI" id="CHEBI:58349"/>
        <dbReference type="ChEBI" id="CHEBI:456216"/>
        <dbReference type="EC" id="2.7.1.23"/>
    </reaction>
</comment>
<keyword evidence="4 6" id="KW-0520">NAD</keyword>